<dbReference type="InterPro" id="IPR036770">
    <property type="entry name" value="Ankyrin_rpt-contain_sf"/>
</dbReference>
<reference evidence="5" key="1">
    <citation type="submission" date="2023-11" db="EMBL/GenBank/DDBJ databases">
        <title>Genome assemblies of two species of porcelain crab, Petrolisthes cinctipes and Petrolisthes manimaculis (Anomura: Porcellanidae).</title>
        <authorList>
            <person name="Angst P."/>
        </authorList>
    </citation>
    <scope>NUCLEOTIDE SEQUENCE</scope>
    <source>
        <strain evidence="5">PB745_02</strain>
        <tissue evidence="5">Gill</tissue>
    </source>
</reference>
<keyword evidence="2 3" id="KW-0040">ANK repeat</keyword>
<feature type="repeat" description="ANK" evidence="3">
    <location>
        <begin position="102"/>
        <end position="134"/>
    </location>
</feature>
<dbReference type="Pfam" id="PF13637">
    <property type="entry name" value="Ank_4"/>
    <property type="match status" value="1"/>
</dbReference>
<keyword evidence="6" id="KW-1185">Reference proteome</keyword>
<dbReference type="InterPro" id="IPR050776">
    <property type="entry name" value="Ank_Repeat/CDKN_Inhibitor"/>
</dbReference>
<evidence type="ECO:0000256" key="2">
    <source>
        <dbReference type="ARBA" id="ARBA00023043"/>
    </source>
</evidence>
<dbReference type="PROSITE" id="PS50088">
    <property type="entry name" value="ANK_REPEAT"/>
    <property type="match status" value="6"/>
</dbReference>
<evidence type="ECO:0000313" key="5">
    <source>
        <dbReference type="EMBL" id="KAK4320221.1"/>
    </source>
</evidence>
<feature type="repeat" description="ANK" evidence="3">
    <location>
        <begin position="1"/>
        <end position="29"/>
    </location>
</feature>
<feature type="repeat" description="ANK" evidence="3">
    <location>
        <begin position="35"/>
        <end position="67"/>
    </location>
</feature>
<dbReference type="EMBL" id="JAWZYT010000684">
    <property type="protein sequence ID" value="KAK4320221.1"/>
    <property type="molecule type" value="Genomic_DNA"/>
</dbReference>
<evidence type="ECO:0000256" key="1">
    <source>
        <dbReference type="ARBA" id="ARBA00022737"/>
    </source>
</evidence>
<feature type="repeat" description="ANK" evidence="3">
    <location>
        <begin position="201"/>
        <end position="233"/>
    </location>
</feature>
<dbReference type="InterPro" id="IPR002110">
    <property type="entry name" value="Ankyrin_rpt"/>
</dbReference>
<dbReference type="AlphaFoldDB" id="A0AAE1Q5E9"/>
<protein>
    <submittedName>
        <fullName evidence="5">Uncharacterized protein</fullName>
    </submittedName>
</protein>
<dbReference type="PRINTS" id="PR01415">
    <property type="entry name" value="ANKYRIN"/>
</dbReference>
<dbReference type="PANTHER" id="PTHR24201">
    <property type="entry name" value="ANK_REP_REGION DOMAIN-CONTAINING PROTEIN"/>
    <property type="match status" value="1"/>
</dbReference>
<evidence type="ECO:0000256" key="4">
    <source>
        <dbReference type="SAM" id="MobiDB-lite"/>
    </source>
</evidence>
<sequence>MLADAAIKGDVEAITLLINMGADVNSSPRYASLGHRLTPVMLAAKHGMLDAVKVLVAIGATLRFQTTEGDTALTLAAEMGQTEVCRWLLQQHYFQPDKQNHLGMSALIIAAKSGKSDLVRLLLTYNVPIDQETISGNTALYWAAYKGYPGVVEMLLEAGAHVNHINNRGASALSVSCAHGYPNITQLLLVTGADITISDNTGRTPLMLGAVAGDEDVVRLLLERCPYLESMDAKNKTAYDLALASDEPEIAYMIQRATIVYPILALSKFSPTQTKNEASNTPNTLQLSHALHP</sequence>
<dbReference type="Pfam" id="PF12796">
    <property type="entry name" value="Ank_2"/>
    <property type="match status" value="2"/>
</dbReference>
<proteinExistence type="predicted"/>
<organism evidence="5 6">
    <name type="scientific">Petrolisthes manimaculis</name>
    <dbReference type="NCBI Taxonomy" id="1843537"/>
    <lineage>
        <taxon>Eukaryota</taxon>
        <taxon>Metazoa</taxon>
        <taxon>Ecdysozoa</taxon>
        <taxon>Arthropoda</taxon>
        <taxon>Crustacea</taxon>
        <taxon>Multicrustacea</taxon>
        <taxon>Malacostraca</taxon>
        <taxon>Eumalacostraca</taxon>
        <taxon>Eucarida</taxon>
        <taxon>Decapoda</taxon>
        <taxon>Pleocyemata</taxon>
        <taxon>Anomura</taxon>
        <taxon>Galatheoidea</taxon>
        <taxon>Porcellanidae</taxon>
        <taxon>Petrolisthes</taxon>
    </lineage>
</organism>
<feature type="region of interest" description="Disordered" evidence="4">
    <location>
        <begin position="272"/>
        <end position="293"/>
    </location>
</feature>
<name>A0AAE1Q5E9_9EUCA</name>
<dbReference type="SUPFAM" id="SSF48403">
    <property type="entry name" value="Ankyrin repeat"/>
    <property type="match status" value="1"/>
</dbReference>
<comment type="caution">
    <text evidence="5">The sequence shown here is derived from an EMBL/GenBank/DDBJ whole genome shotgun (WGS) entry which is preliminary data.</text>
</comment>
<accession>A0AAE1Q5E9</accession>
<dbReference type="PROSITE" id="PS50297">
    <property type="entry name" value="ANK_REP_REGION"/>
    <property type="match status" value="3"/>
</dbReference>
<dbReference type="Gene3D" id="1.25.40.20">
    <property type="entry name" value="Ankyrin repeat-containing domain"/>
    <property type="match status" value="2"/>
</dbReference>
<feature type="repeat" description="ANK" evidence="3">
    <location>
        <begin position="168"/>
        <end position="200"/>
    </location>
</feature>
<evidence type="ECO:0000313" key="6">
    <source>
        <dbReference type="Proteomes" id="UP001292094"/>
    </source>
</evidence>
<gene>
    <name evidence="5" type="ORF">Pmani_008912</name>
</gene>
<feature type="compositionally biased region" description="Polar residues" evidence="4">
    <location>
        <begin position="272"/>
        <end position="287"/>
    </location>
</feature>
<dbReference type="PANTHER" id="PTHR24201:SF15">
    <property type="entry name" value="ANKYRIN REPEAT DOMAIN-CONTAINING PROTEIN 66"/>
    <property type="match status" value="1"/>
</dbReference>
<keyword evidence="1" id="KW-0677">Repeat</keyword>
<evidence type="ECO:0000256" key="3">
    <source>
        <dbReference type="PROSITE-ProRule" id="PRU00023"/>
    </source>
</evidence>
<dbReference type="SMART" id="SM00248">
    <property type="entry name" value="ANK"/>
    <property type="match status" value="7"/>
</dbReference>
<feature type="repeat" description="ANK" evidence="3">
    <location>
        <begin position="135"/>
        <end position="167"/>
    </location>
</feature>
<dbReference type="Proteomes" id="UP001292094">
    <property type="component" value="Unassembled WGS sequence"/>
</dbReference>